<proteinExistence type="predicted"/>
<feature type="region of interest" description="Disordered" evidence="1">
    <location>
        <begin position="192"/>
        <end position="252"/>
    </location>
</feature>
<feature type="compositionally biased region" description="Polar residues" evidence="1">
    <location>
        <begin position="192"/>
        <end position="220"/>
    </location>
</feature>
<evidence type="ECO:0000313" key="3">
    <source>
        <dbReference type="Proteomes" id="UP000085678"/>
    </source>
</evidence>
<accession>A0A2R2MSQ4</accession>
<dbReference type="InParanoid" id="A0A2R2MSQ4"/>
<name>A0A2R2MSQ4_LINAN</name>
<protein>
    <submittedName>
        <fullName evidence="4">Uncharacterized protein LOC112042648</fullName>
    </submittedName>
</protein>
<sequence length="370" mass="40066">MCKERIGEKPETILRTTCLTNGHGTLCQSRPTRRNMRITLRFRSSLSAESVLSYLYLLGAIWSVFSAPLSADIASQPVSIVMAEAPPTHRTLWLLHRHRRKTNGNIPRAQGSPQGPSSPAFHSNPQSSSASNVALSAADDLSGKWRGSGSGRGRGMPVAKQFFSQIIKKNAGSGSSRRADLALSRLAVLSGQQTGSSQGDNASLPLSSIPSSTHGTNPADNSEADDTSIPSAPAMAEGANSVSEDGKSSENTSIVSLHTVSERSSDAGTEGDVTHRTTRAVPREGRMHIISVDEFERMVDSECENAPDDIEVKVEGDIMLNKEDACAYVEDSLPLYKKKKKRRKKRKITPVASKRWDLRVPIPFMFDGSH</sequence>
<gene>
    <name evidence="4" type="primary">LOC112042648</name>
</gene>
<keyword evidence="2" id="KW-0812">Transmembrane</keyword>
<feature type="non-terminal residue" evidence="4">
    <location>
        <position position="370"/>
    </location>
</feature>
<keyword evidence="3" id="KW-1185">Reference proteome</keyword>
<dbReference type="KEGG" id="lak:112042648"/>
<feature type="compositionally biased region" description="Polar residues" evidence="1">
    <location>
        <begin position="111"/>
        <end position="126"/>
    </location>
</feature>
<keyword evidence="2" id="KW-1133">Transmembrane helix</keyword>
<feature type="region of interest" description="Disordered" evidence="1">
    <location>
        <begin position="103"/>
        <end position="135"/>
    </location>
</feature>
<keyword evidence="2" id="KW-0472">Membrane</keyword>
<reference evidence="4" key="1">
    <citation type="submission" date="2025-08" db="UniProtKB">
        <authorList>
            <consortium name="RefSeq"/>
        </authorList>
    </citation>
    <scope>IDENTIFICATION</scope>
    <source>
        <tissue evidence="4">Gonads</tissue>
    </source>
</reference>
<feature type="transmembrane region" description="Helical" evidence="2">
    <location>
        <begin position="46"/>
        <end position="65"/>
    </location>
</feature>
<dbReference type="RefSeq" id="XP_023933274.1">
    <property type="nucleotide sequence ID" value="XM_024077506.1"/>
</dbReference>
<evidence type="ECO:0000256" key="1">
    <source>
        <dbReference type="SAM" id="MobiDB-lite"/>
    </source>
</evidence>
<evidence type="ECO:0000313" key="4">
    <source>
        <dbReference type="RefSeq" id="XP_023933274.1"/>
    </source>
</evidence>
<evidence type="ECO:0000256" key="2">
    <source>
        <dbReference type="SAM" id="Phobius"/>
    </source>
</evidence>
<dbReference type="Proteomes" id="UP000085678">
    <property type="component" value="Unplaced"/>
</dbReference>
<organism evidence="3 4">
    <name type="scientific">Lingula anatina</name>
    <name type="common">Brachiopod</name>
    <name type="synonym">Lingula unguis</name>
    <dbReference type="NCBI Taxonomy" id="7574"/>
    <lineage>
        <taxon>Eukaryota</taxon>
        <taxon>Metazoa</taxon>
        <taxon>Spiralia</taxon>
        <taxon>Lophotrochozoa</taxon>
        <taxon>Brachiopoda</taxon>
        <taxon>Linguliformea</taxon>
        <taxon>Lingulata</taxon>
        <taxon>Lingulida</taxon>
        <taxon>Linguloidea</taxon>
        <taxon>Lingulidae</taxon>
        <taxon>Lingula</taxon>
    </lineage>
</organism>
<dbReference type="GeneID" id="112042648"/>
<dbReference type="AlphaFoldDB" id="A0A2R2MSQ4"/>